<feature type="transmembrane region" description="Helical" evidence="1">
    <location>
        <begin position="292"/>
        <end position="314"/>
    </location>
</feature>
<dbReference type="Proteomes" id="UP001213000">
    <property type="component" value="Unassembled WGS sequence"/>
</dbReference>
<reference evidence="2" key="1">
    <citation type="submission" date="2022-07" db="EMBL/GenBank/DDBJ databases">
        <title>Genome Sequence of Leucocoprinus birnbaumii.</title>
        <authorList>
            <person name="Buettner E."/>
        </authorList>
    </citation>
    <scope>NUCLEOTIDE SEQUENCE</scope>
    <source>
        <strain evidence="2">VT141</strain>
    </source>
</reference>
<keyword evidence="1" id="KW-0472">Membrane</keyword>
<comment type="caution">
    <text evidence="2">The sequence shown here is derived from an EMBL/GenBank/DDBJ whole genome shotgun (WGS) entry which is preliminary data.</text>
</comment>
<evidence type="ECO:0008006" key="4">
    <source>
        <dbReference type="Google" id="ProtNLM"/>
    </source>
</evidence>
<sequence length="381" mass="43295">MTFFNVPPAFDWPVQFCTAVTAFCYVTSVITSNVSQVDRLWTFLPTIYTAYYALLPLLPTEQPFFLAPYAPKSLGHAVLRDFSPRAVLMLALSVIWMFRLSYNTYRRGLFSLKDEDYRWAVLRSQIPAWFFQFTNLTFIAIIQNILLLLLGAPAFIASVLQPHTDLSTSDYALALTALAILTFEFTADNQQYAYQTYKHAYLAHTKGVKSVAPYEEKKQWPLARLEWTPSDARRGFVTKGLWRFSRHPNFACEQSFWWVMTLLPLWSPSPPDLPSFPSIQVLADASLRKEAILAYLKPTGLLLLPAIALTILFISSTNYTEGITKKKYPVAYAAYQKRVGMFLPLKAIFTELAGGKEKEKTDKLVWGEFYGDGASKTAKSE</sequence>
<feature type="transmembrane region" description="Helical" evidence="1">
    <location>
        <begin position="12"/>
        <end position="31"/>
    </location>
</feature>
<feature type="transmembrane region" description="Helical" evidence="1">
    <location>
        <begin position="171"/>
        <end position="187"/>
    </location>
</feature>
<dbReference type="Gene3D" id="1.20.120.1630">
    <property type="match status" value="1"/>
</dbReference>
<evidence type="ECO:0000313" key="2">
    <source>
        <dbReference type="EMBL" id="KAJ3557493.1"/>
    </source>
</evidence>
<evidence type="ECO:0000256" key="1">
    <source>
        <dbReference type="SAM" id="Phobius"/>
    </source>
</evidence>
<name>A0AAD5YNP4_9AGAR</name>
<dbReference type="Pfam" id="PF06966">
    <property type="entry name" value="DUF1295"/>
    <property type="match status" value="1"/>
</dbReference>
<evidence type="ECO:0000313" key="3">
    <source>
        <dbReference type="Proteomes" id="UP001213000"/>
    </source>
</evidence>
<feature type="transmembrane region" description="Helical" evidence="1">
    <location>
        <begin position="40"/>
        <end position="58"/>
    </location>
</feature>
<dbReference type="InterPro" id="IPR010721">
    <property type="entry name" value="UstE-like"/>
</dbReference>
<protein>
    <recommendedName>
        <fullName evidence="4">DUF1295-domain-containing protein</fullName>
    </recommendedName>
</protein>
<organism evidence="2 3">
    <name type="scientific">Leucocoprinus birnbaumii</name>
    <dbReference type="NCBI Taxonomy" id="56174"/>
    <lineage>
        <taxon>Eukaryota</taxon>
        <taxon>Fungi</taxon>
        <taxon>Dikarya</taxon>
        <taxon>Basidiomycota</taxon>
        <taxon>Agaricomycotina</taxon>
        <taxon>Agaricomycetes</taxon>
        <taxon>Agaricomycetidae</taxon>
        <taxon>Agaricales</taxon>
        <taxon>Agaricineae</taxon>
        <taxon>Agaricaceae</taxon>
        <taxon>Leucocoprinus</taxon>
    </lineage>
</organism>
<feature type="transmembrane region" description="Helical" evidence="1">
    <location>
        <begin position="86"/>
        <end position="105"/>
    </location>
</feature>
<gene>
    <name evidence="2" type="ORF">NP233_g11726</name>
</gene>
<dbReference type="PANTHER" id="PTHR32251:SF23">
    <property type="entry name" value="3-OXO-5-ALPHA-STEROID 4-DEHYDROGENASE (DUF1295)"/>
    <property type="match status" value="1"/>
</dbReference>
<dbReference type="AlphaFoldDB" id="A0AAD5YNP4"/>
<proteinExistence type="predicted"/>
<feature type="transmembrane region" description="Helical" evidence="1">
    <location>
        <begin position="126"/>
        <end position="151"/>
    </location>
</feature>
<keyword evidence="1" id="KW-0812">Transmembrane</keyword>
<keyword evidence="1" id="KW-1133">Transmembrane helix</keyword>
<keyword evidence="3" id="KW-1185">Reference proteome</keyword>
<dbReference type="PANTHER" id="PTHR32251">
    <property type="entry name" value="3-OXO-5-ALPHA-STEROID 4-DEHYDROGENASE"/>
    <property type="match status" value="1"/>
</dbReference>
<accession>A0AAD5YNP4</accession>
<dbReference type="GO" id="GO:0016020">
    <property type="term" value="C:membrane"/>
    <property type="evidence" value="ECO:0007669"/>
    <property type="project" value="TreeGrafter"/>
</dbReference>
<dbReference type="EMBL" id="JANIEX010001477">
    <property type="protein sequence ID" value="KAJ3557493.1"/>
    <property type="molecule type" value="Genomic_DNA"/>
</dbReference>